<dbReference type="PANTHER" id="PTHR39327:SF1">
    <property type="entry name" value="BLR5470 PROTEIN"/>
    <property type="match status" value="1"/>
</dbReference>
<feature type="signal peptide" evidence="1">
    <location>
        <begin position="1"/>
        <end position="26"/>
    </location>
</feature>
<comment type="caution">
    <text evidence="2">The sequence shown here is derived from an EMBL/GenBank/DDBJ whole genome shotgun (WGS) entry which is preliminary data.</text>
</comment>
<dbReference type="RefSeq" id="WP_247030477.1">
    <property type="nucleotide sequence ID" value="NZ_JALKCH010000012.1"/>
</dbReference>
<organism evidence="2 3">
    <name type="scientific">Ancylobacter crimeensis</name>
    <dbReference type="NCBI Taxonomy" id="2579147"/>
    <lineage>
        <taxon>Bacteria</taxon>
        <taxon>Pseudomonadati</taxon>
        <taxon>Pseudomonadota</taxon>
        <taxon>Alphaproteobacteria</taxon>
        <taxon>Hyphomicrobiales</taxon>
        <taxon>Xanthobacteraceae</taxon>
        <taxon>Ancylobacter</taxon>
    </lineage>
</organism>
<dbReference type="InterPro" id="IPR010319">
    <property type="entry name" value="Transglutaminase-like_Cys_pept"/>
</dbReference>
<dbReference type="Gene3D" id="3.10.620.30">
    <property type="match status" value="1"/>
</dbReference>
<evidence type="ECO:0000256" key="1">
    <source>
        <dbReference type="SAM" id="SignalP"/>
    </source>
</evidence>
<accession>A0ABT0DF52</accession>
<reference evidence="2 3" key="1">
    <citation type="submission" date="2022-04" db="EMBL/GenBank/DDBJ databases">
        <authorList>
            <person name="Grouzdev D.S."/>
            <person name="Pantiukh K.S."/>
            <person name="Krutkina M.S."/>
        </authorList>
    </citation>
    <scope>NUCLEOTIDE SEQUENCE [LARGE SCALE GENOMIC DNA]</scope>
    <source>
        <strain evidence="2 3">6x-1</strain>
    </source>
</reference>
<evidence type="ECO:0000313" key="2">
    <source>
        <dbReference type="EMBL" id="MCK0198577.1"/>
    </source>
</evidence>
<feature type="chain" id="PRO_5046746028" evidence="1">
    <location>
        <begin position="27"/>
        <end position="236"/>
    </location>
</feature>
<proteinExistence type="predicted"/>
<gene>
    <name evidence="2" type="ORF">MWN34_16880</name>
</gene>
<evidence type="ECO:0000313" key="3">
    <source>
        <dbReference type="Proteomes" id="UP001203284"/>
    </source>
</evidence>
<dbReference type="EMBL" id="JALKCH010000012">
    <property type="protein sequence ID" value="MCK0198577.1"/>
    <property type="molecule type" value="Genomic_DNA"/>
</dbReference>
<keyword evidence="1" id="KW-0732">Signal</keyword>
<sequence length="236" mass="25249">MKKRLELALIAALAGIVLGGAFAVNAANAATTSGTPGTQQRSAATRAQGMHLAMLPPAQAAVASMSTGRETGAPIGYANFCRAQPGECGPGNGHGGQVVLDEETYAQLSSVNEDINTRIKPLSDLEHYGVEELWTYPDDGYGDCEDYVLLKRRTLIGLGWPAETLLITVVRDQHGDGHSVLTVVTDHGDLVLDNQDSRILPWFQTPYRYVKRQVQGEPDRWVSLGNVIAPAIVGGN</sequence>
<dbReference type="Pfam" id="PF06035">
    <property type="entry name" value="Peptidase_C93"/>
    <property type="match status" value="1"/>
</dbReference>
<dbReference type="PANTHER" id="PTHR39327">
    <property type="match status" value="1"/>
</dbReference>
<protein>
    <submittedName>
        <fullName evidence="2">Transglutaminase-like cysteine peptidase</fullName>
    </submittedName>
</protein>
<dbReference type="Proteomes" id="UP001203284">
    <property type="component" value="Unassembled WGS sequence"/>
</dbReference>
<name>A0ABT0DF52_9HYPH</name>
<keyword evidence="3" id="KW-1185">Reference proteome</keyword>